<evidence type="ECO:0000256" key="1">
    <source>
        <dbReference type="SAM" id="SignalP"/>
    </source>
</evidence>
<accession>A0A816XEB3</accession>
<dbReference type="Proteomes" id="UP001295469">
    <property type="component" value="Chromosome A02"/>
</dbReference>
<gene>
    <name evidence="2" type="ORF">DARMORV10_A02P41640.1</name>
</gene>
<proteinExistence type="predicted"/>
<feature type="chain" id="PRO_5032355316" evidence="1">
    <location>
        <begin position="18"/>
        <end position="33"/>
    </location>
</feature>
<name>A0A816XEB3_BRANA</name>
<keyword evidence="1" id="KW-0732">Signal</keyword>
<sequence length="33" mass="3746">MILESLCYFLFSGFVFLQVTIKQTGTSEIICVD</sequence>
<dbReference type="AlphaFoldDB" id="A0A816XEB3"/>
<evidence type="ECO:0000313" key="2">
    <source>
        <dbReference type="EMBL" id="CAF2144909.1"/>
    </source>
</evidence>
<reference evidence="2" key="1">
    <citation type="submission" date="2021-01" db="EMBL/GenBank/DDBJ databases">
        <authorList>
            <consortium name="Genoscope - CEA"/>
            <person name="William W."/>
        </authorList>
    </citation>
    <scope>NUCLEOTIDE SEQUENCE</scope>
</reference>
<feature type="signal peptide" evidence="1">
    <location>
        <begin position="1"/>
        <end position="17"/>
    </location>
</feature>
<dbReference type="EMBL" id="HG994356">
    <property type="protein sequence ID" value="CAF2144909.1"/>
    <property type="molecule type" value="Genomic_DNA"/>
</dbReference>
<organism evidence="2">
    <name type="scientific">Brassica napus</name>
    <name type="common">Rape</name>
    <dbReference type="NCBI Taxonomy" id="3708"/>
    <lineage>
        <taxon>Eukaryota</taxon>
        <taxon>Viridiplantae</taxon>
        <taxon>Streptophyta</taxon>
        <taxon>Embryophyta</taxon>
        <taxon>Tracheophyta</taxon>
        <taxon>Spermatophyta</taxon>
        <taxon>Magnoliopsida</taxon>
        <taxon>eudicotyledons</taxon>
        <taxon>Gunneridae</taxon>
        <taxon>Pentapetalae</taxon>
        <taxon>rosids</taxon>
        <taxon>malvids</taxon>
        <taxon>Brassicales</taxon>
        <taxon>Brassicaceae</taxon>
        <taxon>Brassiceae</taxon>
        <taxon>Brassica</taxon>
    </lineage>
</organism>
<protein>
    <submittedName>
        <fullName evidence="2">(rape) hypothetical protein</fullName>
    </submittedName>
</protein>